<evidence type="ECO:0000313" key="2">
    <source>
        <dbReference type="Proteomes" id="UP000627292"/>
    </source>
</evidence>
<dbReference type="Proteomes" id="UP000627292">
    <property type="component" value="Unassembled WGS sequence"/>
</dbReference>
<dbReference type="RefSeq" id="WP_188955290.1">
    <property type="nucleotide sequence ID" value="NZ_BMIB01000004.1"/>
</dbReference>
<reference evidence="1" key="2">
    <citation type="submission" date="2020-09" db="EMBL/GenBank/DDBJ databases">
        <authorList>
            <person name="Sun Q."/>
            <person name="Zhou Y."/>
        </authorList>
    </citation>
    <scope>NUCLEOTIDE SEQUENCE</scope>
    <source>
        <strain evidence="1">CGMCC 1.15290</strain>
    </source>
</reference>
<comment type="caution">
    <text evidence="1">The sequence shown here is derived from an EMBL/GenBank/DDBJ whole genome shotgun (WGS) entry which is preliminary data.</text>
</comment>
<evidence type="ECO:0000313" key="1">
    <source>
        <dbReference type="EMBL" id="GGH74951.1"/>
    </source>
</evidence>
<organism evidence="1 2">
    <name type="scientific">Filimonas zeae</name>
    <dbReference type="NCBI Taxonomy" id="1737353"/>
    <lineage>
        <taxon>Bacteria</taxon>
        <taxon>Pseudomonadati</taxon>
        <taxon>Bacteroidota</taxon>
        <taxon>Chitinophagia</taxon>
        <taxon>Chitinophagales</taxon>
        <taxon>Chitinophagaceae</taxon>
        <taxon>Filimonas</taxon>
    </lineage>
</organism>
<keyword evidence="2" id="KW-1185">Reference proteome</keyword>
<name>A0A917J0V2_9BACT</name>
<sequence>MKKFPGFFPRKEADKVLWFRNYALKLEQLGTVGSKGAEEIQYQINLARKVANVIEETNTVKNEYRSKVEEKDALIVAAEKEIGIMALYIKKVWGENEGLAHSLGIVGGSQQMDKNELRPEITVELANKAVRIMFKKQYTHGIAVYGRLRGEYDWTFLGNEVTSPFWDKRPLQKEFVAEMREYQARCTINMQEVGHFSSIASVVVG</sequence>
<proteinExistence type="predicted"/>
<dbReference type="EMBL" id="BMIB01000004">
    <property type="protein sequence ID" value="GGH74951.1"/>
    <property type="molecule type" value="Genomic_DNA"/>
</dbReference>
<protein>
    <submittedName>
        <fullName evidence="1">Uncharacterized protein</fullName>
    </submittedName>
</protein>
<reference evidence="1" key="1">
    <citation type="journal article" date="2014" name="Int. J. Syst. Evol. Microbiol.">
        <title>Complete genome sequence of Corynebacterium casei LMG S-19264T (=DSM 44701T), isolated from a smear-ripened cheese.</title>
        <authorList>
            <consortium name="US DOE Joint Genome Institute (JGI-PGF)"/>
            <person name="Walter F."/>
            <person name="Albersmeier A."/>
            <person name="Kalinowski J."/>
            <person name="Ruckert C."/>
        </authorList>
    </citation>
    <scope>NUCLEOTIDE SEQUENCE</scope>
    <source>
        <strain evidence="1">CGMCC 1.15290</strain>
    </source>
</reference>
<dbReference type="AlphaFoldDB" id="A0A917J0V2"/>
<accession>A0A917J0V2</accession>
<gene>
    <name evidence="1" type="ORF">GCM10011379_38050</name>
</gene>